<dbReference type="Proteomes" id="UP000176050">
    <property type="component" value="Chromosome"/>
</dbReference>
<proteinExistence type="predicted"/>
<dbReference type="STRING" id="1850246.LPB138_08505"/>
<keyword evidence="2" id="KW-1185">Reference proteome</keyword>
<dbReference type="AlphaFoldDB" id="A0A1D8P812"/>
<organism evidence="1 2">
    <name type="scientific">Urechidicola croceus</name>
    <dbReference type="NCBI Taxonomy" id="1850246"/>
    <lineage>
        <taxon>Bacteria</taxon>
        <taxon>Pseudomonadati</taxon>
        <taxon>Bacteroidota</taxon>
        <taxon>Flavobacteriia</taxon>
        <taxon>Flavobacteriales</taxon>
        <taxon>Flavobacteriaceae</taxon>
        <taxon>Urechidicola</taxon>
    </lineage>
</organism>
<evidence type="ECO:0000313" key="1">
    <source>
        <dbReference type="EMBL" id="AOW20714.1"/>
    </source>
</evidence>
<sequence>MQQRFAHISTFLFKHSYFDDGLFKSLDISFGFESQNLMKNFGIIIKTFSGGFHLLSSNPELLKSIGDFESVKLNFHTNDSYYINYTELPKFNISKEILYFSNVNKSFTAENQDFRIHEDEYVGRNEIMTISNGKIKISEFDENLDYKIIDKYNNEIPKKLTNIKDEFIVSNLPEGIIKVVSETTVLESIYYNPNVVWRKPLGILEIFPKELIKNFENFDRIEYSINFKNRHTKWKYFLVGPVYQNYHKLSIINKLKEEVFISPEKFKISEHTEAWVFESKNALPLSQLSDDTFQLVDKNNDDEDIRTAKVIIKTLPIASPSQLYTDNSPPNSTFYSHIYIN</sequence>
<name>A0A1D8P812_9FLAO</name>
<dbReference type="EMBL" id="CP017478">
    <property type="protein sequence ID" value="AOW20714.1"/>
    <property type="molecule type" value="Genomic_DNA"/>
</dbReference>
<accession>A0A1D8P812</accession>
<dbReference type="KEGG" id="lul:LPB138_08505"/>
<evidence type="ECO:0000313" key="2">
    <source>
        <dbReference type="Proteomes" id="UP000176050"/>
    </source>
</evidence>
<gene>
    <name evidence="1" type="ORF">LPB138_08505</name>
</gene>
<dbReference type="OrthoDB" id="654620at2"/>
<dbReference type="RefSeq" id="WP_070236887.1">
    <property type="nucleotide sequence ID" value="NZ_CP017478.1"/>
</dbReference>
<protein>
    <submittedName>
        <fullName evidence="1">Uncharacterized protein</fullName>
    </submittedName>
</protein>
<reference evidence="1 2" key="1">
    <citation type="submission" date="2016-10" db="EMBL/GenBank/DDBJ databases">
        <title>Lutibacter sp. LPB0138, isolated from marine gastropod.</title>
        <authorList>
            <person name="Kim E."/>
            <person name="Yi H."/>
        </authorList>
    </citation>
    <scope>NUCLEOTIDE SEQUENCE [LARGE SCALE GENOMIC DNA]</scope>
    <source>
        <strain evidence="1 2">LPB0138</strain>
    </source>
</reference>